<evidence type="ECO:0000313" key="2">
    <source>
        <dbReference type="Proteomes" id="UP000594263"/>
    </source>
</evidence>
<dbReference type="AlphaFoldDB" id="A0A7N0R9C3"/>
<sequence length="49" mass="5711">MARQISIKEVQRWFEVAPSATLRSHLQKTSRVPVLETIEEAENKEEETD</sequence>
<dbReference type="Proteomes" id="UP000594263">
    <property type="component" value="Unplaced"/>
</dbReference>
<dbReference type="EnsemblPlants" id="Kaladp0002s0092.1.v1.1">
    <property type="protein sequence ID" value="Kaladp0002s0092.1.v1.1.CDS.1"/>
    <property type="gene ID" value="Kaladp0002s0092.v1.1"/>
</dbReference>
<accession>A0A7N0R9C3</accession>
<reference evidence="1" key="1">
    <citation type="submission" date="2021-01" db="UniProtKB">
        <authorList>
            <consortium name="EnsemblPlants"/>
        </authorList>
    </citation>
    <scope>IDENTIFICATION</scope>
</reference>
<keyword evidence="2" id="KW-1185">Reference proteome</keyword>
<evidence type="ECO:0000313" key="1">
    <source>
        <dbReference type="EnsemblPlants" id="Kaladp0002s0092.1.v1.1.CDS.1"/>
    </source>
</evidence>
<protein>
    <submittedName>
        <fullName evidence="1">Uncharacterized protein</fullName>
    </submittedName>
</protein>
<name>A0A7N0R9C3_KALFE</name>
<proteinExistence type="predicted"/>
<dbReference type="Gramene" id="Kaladp0002s0092.1.v1.1">
    <property type="protein sequence ID" value="Kaladp0002s0092.1.v1.1.CDS.1"/>
    <property type="gene ID" value="Kaladp0002s0092.v1.1"/>
</dbReference>
<organism evidence="1 2">
    <name type="scientific">Kalanchoe fedtschenkoi</name>
    <name type="common">Lavender scallops</name>
    <name type="synonym">South American air plant</name>
    <dbReference type="NCBI Taxonomy" id="63787"/>
    <lineage>
        <taxon>Eukaryota</taxon>
        <taxon>Viridiplantae</taxon>
        <taxon>Streptophyta</taxon>
        <taxon>Embryophyta</taxon>
        <taxon>Tracheophyta</taxon>
        <taxon>Spermatophyta</taxon>
        <taxon>Magnoliopsida</taxon>
        <taxon>eudicotyledons</taxon>
        <taxon>Gunneridae</taxon>
        <taxon>Pentapetalae</taxon>
        <taxon>Saxifragales</taxon>
        <taxon>Crassulaceae</taxon>
        <taxon>Kalanchoe</taxon>
    </lineage>
</organism>